<dbReference type="GO" id="GO:0005634">
    <property type="term" value="C:nucleus"/>
    <property type="evidence" value="ECO:0007669"/>
    <property type="project" value="UniProtKB-SubCell"/>
</dbReference>
<dbReference type="Pfam" id="PF14733">
    <property type="entry name" value="ACDC"/>
    <property type="match status" value="1"/>
</dbReference>
<feature type="region of interest" description="Disordered" evidence="6">
    <location>
        <begin position="1231"/>
        <end position="1268"/>
    </location>
</feature>
<dbReference type="Gene3D" id="1.20.5.2050">
    <property type="match status" value="2"/>
</dbReference>
<evidence type="ECO:0008006" key="11">
    <source>
        <dbReference type="Google" id="ProtNLM"/>
    </source>
</evidence>
<gene>
    <name evidence="9" type="ORF">BESB_034410</name>
</gene>
<keyword evidence="5" id="KW-0539">Nucleus</keyword>
<feature type="region of interest" description="Disordered" evidence="6">
    <location>
        <begin position="890"/>
        <end position="933"/>
    </location>
</feature>
<keyword evidence="4" id="KW-0804">Transcription</keyword>
<feature type="region of interest" description="Disordered" evidence="6">
    <location>
        <begin position="1028"/>
        <end position="1077"/>
    </location>
</feature>
<dbReference type="InterPro" id="IPR001471">
    <property type="entry name" value="AP2/ERF_dom"/>
</dbReference>
<sequence length="1462" mass="148595">MASQISGVGLVEGGRAMHLPHAKLGTDDACRAAGREGQAPAAAPVAPHAAAELQSSVPCDESRVAARPSTRETSSTPSSTSTTEAEGSEELLPSAKSPADSPQSLETHEATASPGVGGPSESSLLTGHLVNVRSCQMPDDARSCGADSQAATSPLSDPPFEADSAKALPATAREETGGGPASSSEETSANLQGWPSPSSLLTHSLSLPQPVFATAPSLAALESAETTPTSSVSPSSVSQIANLSRSSLLLLGSLTPHQQLAALVGAASGGACAAHLGSAGGGTSPKGLAIDWQAVLAGASADDASAACSPLRRSSCLSSRTYTRASSTISLSPESTVKRRKTSTGEVCDADGAAPPSSLPSPLSAAAPQNSLLSMFASSLASTSPLHFATPPPPALGATRADAAGNSLGCHVATLSPSLLSCLSSSLAASASPAAPTVTAADLLSAALQQRQLETAALLSYAASSCSLSPALSADLASLPASAWLRAQRSPPAAASPVSAAAATAPKAPACRASESAAGSQEPGADVEAALALLQQNPHLLAELSRLSSPAAPPKDAAGRGALLEAQTPPESSREGAAQQADAAAPDEQQPADREIYVHRVRRSPEGAKPDDKVRLRALSKGVPVPSAASPGATLGEDFAARARQCEHVPGVCFDRWNQGWIATWREHRRPVHKHFSAKKYGFEEARALAIEHRQLMVAKQQEQQAAAQTEFSTSLSASVDALTPQRRGCKSPDGSGAAATLTGSYESARVGQSRLQGEKAPGARGDLAANASLETPRKNRPAGGAAPRDASVPSGAVAERLSGAGGEKAGGGELSWSQLVARMPRVERVSFDFTNQSWIAQWKQQGCTTYRRFSVSKFGFYGAHRLAVEFKQQNYHPVASQKPAASAESLAALSSTSPLTARSTRTADDRLASSRTPSLARRQNLAKGRRAGAPGELVQGVIPVRSEEVAMNAAAGVLRGPLASELPSVPRRGIAEGKTGTKTETNPFSPSCGAFPVPLAGLSPSAYAQVLSGSFLSDAAAAVRSPLQQRQLASRDGADPDQPVEAGSTQASSGADSPIVADLHPGGSKNSAVVPPPSVNEAAACMASGPNVHSETPSPVQSSSLPLSTWHSARQASPLGRHPETPAGADCEVDAEPRDSPAPLSSFAHLPASLASLLSSSTLPACLPASVTPTTRRGRASPSPASRASQKRPREAREQEARHALESPAALTRGLAASFASAVCPGGPTPGLASRGKPTAAGESAGRVVSSSMTTAPHEDDASGSNAWLGLPTPFAATPGDPALAHASRWPSLASQCVSGAASFPSESQAASVPAPQEGDDAAAALRLYKIAVYCMLTDLKTNCLGTVFASLPHTGEKEAASLIQPSVELLDHHIQRVTGATGLEQVAAYGNIFFGCLKASSLPSSYSGSEQAAFLTALAKMEGGPADAGAQAGVPEVQLGGRAAQDQTEAQRREEACVAI</sequence>
<keyword evidence="2" id="KW-0805">Transcription regulation</keyword>
<evidence type="ECO:0000313" key="10">
    <source>
        <dbReference type="Proteomes" id="UP000224006"/>
    </source>
</evidence>
<keyword evidence="10" id="KW-1185">Reference proteome</keyword>
<dbReference type="InterPro" id="IPR028078">
    <property type="entry name" value="ACDC"/>
</dbReference>
<feature type="compositionally biased region" description="Low complexity" evidence="6">
    <location>
        <begin position="1098"/>
        <end position="1109"/>
    </location>
</feature>
<feature type="compositionally biased region" description="Low complexity" evidence="6">
    <location>
        <begin position="66"/>
        <end position="85"/>
    </location>
</feature>
<dbReference type="Pfam" id="PF00847">
    <property type="entry name" value="AP2"/>
    <property type="match status" value="2"/>
</dbReference>
<evidence type="ECO:0000256" key="5">
    <source>
        <dbReference type="ARBA" id="ARBA00023242"/>
    </source>
</evidence>
<evidence type="ECO:0000259" key="7">
    <source>
        <dbReference type="Pfam" id="PF00847"/>
    </source>
</evidence>
<reference evidence="9 10" key="1">
    <citation type="submission" date="2017-09" db="EMBL/GenBank/DDBJ databases">
        <title>Genome sequencing of Besnoitia besnoiti strain Bb-Ger1.</title>
        <authorList>
            <person name="Schares G."/>
            <person name="Venepally P."/>
            <person name="Lorenzi H.A."/>
        </authorList>
    </citation>
    <scope>NUCLEOTIDE SEQUENCE [LARGE SCALE GENOMIC DNA]</scope>
    <source>
        <strain evidence="9 10">Bb-Ger1</strain>
    </source>
</reference>
<dbReference type="RefSeq" id="XP_029220992.1">
    <property type="nucleotide sequence ID" value="XM_029362027.1"/>
</dbReference>
<dbReference type="GO" id="GO:0003700">
    <property type="term" value="F:DNA-binding transcription factor activity"/>
    <property type="evidence" value="ECO:0007669"/>
    <property type="project" value="InterPro"/>
</dbReference>
<keyword evidence="3" id="KW-0238">DNA-binding</keyword>
<dbReference type="EMBL" id="NWUJ01000002">
    <property type="protein sequence ID" value="PFH36983.1"/>
    <property type="molecule type" value="Genomic_DNA"/>
</dbReference>
<feature type="region of interest" description="Disordered" evidence="6">
    <location>
        <begin position="1170"/>
        <end position="1205"/>
    </location>
</feature>
<name>A0A2A9MMG2_BESBE</name>
<dbReference type="OrthoDB" id="364262at2759"/>
<feature type="domain" description="AP2/ERF" evidence="7">
    <location>
        <begin position="830"/>
        <end position="875"/>
    </location>
</feature>
<organism evidence="9 10">
    <name type="scientific">Besnoitia besnoiti</name>
    <name type="common">Apicomplexan protozoan</name>
    <dbReference type="NCBI Taxonomy" id="94643"/>
    <lineage>
        <taxon>Eukaryota</taxon>
        <taxon>Sar</taxon>
        <taxon>Alveolata</taxon>
        <taxon>Apicomplexa</taxon>
        <taxon>Conoidasida</taxon>
        <taxon>Coccidia</taxon>
        <taxon>Eucoccidiorida</taxon>
        <taxon>Eimeriorina</taxon>
        <taxon>Sarcocystidae</taxon>
        <taxon>Besnoitia</taxon>
    </lineage>
</organism>
<evidence type="ECO:0000256" key="3">
    <source>
        <dbReference type="ARBA" id="ARBA00023125"/>
    </source>
</evidence>
<dbReference type="KEGG" id="bbes:BESB_034410"/>
<proteinExistence type="predicted"/>
<evidence type="ECO:0000256" key="1">
    <source>
        <dbReference type="ARBA" id="ARBA00004123"/>
    </source>
</evidence>
<feature type="compositionally biased region" description="Low complexity" evidence="6">
    <location>
        <begin position="35"/>
        <end position="51"/>
    </location>
</feature>
<protein>
    <recommendedName>
        <fullName evidence="11">AP2 domain transcription factor AP2X-11</fullName>
    </recommendedName>
</protein>
<comment type="caution">
    <text evidence="9">The sequence shown here is derived from an EMBL/GenBank/DDBJ whole genome shotgun (WGS) entry which is preliminary data.</text>
</comment>
<evidence type="ECO:0000256" key="4">
    <source>
        <dbReference type="ARBA" id="ARBA00023163"/>
    </source>
</evidence>
<evidence type="ECO:0000256" key="2">
    <source>
        <dbReference type="ARBA" id="ARBA00023015"/>
    </source>
</evidence>
<evidence type="ECO:0000313" key="9">
    <source>
        <dbReference type="EMBL" id="PFH36983.1"/>
    </source>
</evidence>
<accession>A0A2A9MMG2</accession>
<evidence type="ECO:0000259" key="8">
    <source>
        <dbReference type="Pfam" id="PF14733"/>
    </source>
</evidence>
<feature type="compositionally biased region" description="Low complexity" evidence="6">
    <location>
        <begin position="890"/>
        <end position="905"/>
    </location>
</feature>
<feature type="compositionally biased region" description="Polar residues" evidence="6">
    <location>
        <begin position="181"/>
        <end position="193"/>
    </location>
</feature>
<dbReference type="Proteomes" id="UP000224006">
    <property type="component" value="Chromosome II"/>
</dbReference>
<feature type="domain" description="AP2-coincident C-terminal" evidence="8">
    <location>
        <begin position="1322"/>
        <end position="1420"/>
    </location>
</feature>
<feature type="region of interest" description="Disordered" evidence="6">
    <location>
        <begin position="28"/>
        <end position="196"/>
    </location>
</feature>
<feature type="region of interest" description="Disordered" evidence="6">
    <location>
        <begin position="565"/>
        <end position="593"/>
    </location>
</feature>
<feature type="compositionally biased region" description="Low complexity" evidence="6">
    <location>
        <begin position="577"/>
        <end position="589"/>
    </location>
</feature>
<feature type="region of interest" description="Disordered" evidence="6">
    <location>
        <begin position="716"/>
        <end position="797"/>
    </location>
</feature>
<feature type="region of interest" description="Disordered" evidence="6">
    <location>
        <begin position="328"/>
        <end position="365"/>
    </location>
</feature>
<evidence type="ECO:0000256" key="6">
    <source>
        <dbReference type="SAM" id="MobiDB-lite"/>
    </source>
</evidence>
<dbReference type="VEuPathDB" id="ToxoDB:BESB_034410"/>
<feature type="compositionally biased region" description="Basic and acidic residues" evidence="6">
    <location>
        <begin position="1193"/>
        <end position="1205"/>
    </location>
</feature>
<dbReference type="GO" id="GO:0003677">
    <property type="term" value="F:DNA binding"/>
    <property type="evidence" value="ECO:0007669"/>
    <property type="project" value="UniProtKB-KW"/>
</dbReference>
<dbReference type="GeneID" id="40308422"/>
<comment type="subcellular location">
    <subcellularLocation>
        <location evidence="1">Nucleus</location>
    </subcellularLocation>
</comment>
<feature type="region of interest" description="Disordered" evidence="6">
    <location>
        <begin position="1089"/>
        <end position="1145"/>
    </location>
</feature>
<feature type="compositionally biased region" description="Low complexity" evidence="6">
    <location>
        <begin position="353"/>
        <end position="365"/>
    </location>
</feature>
<feature type="domain" description="AP2/ERF" evidence="7">
    <location>
        <begin position="648"/>
        <end position="698"/>
    </location>
</feature>